<keyword evidence="2" id="KW-0812">Transmembrane</keyword>
<keyword evidence="2" id="KW-1133">Transmembrane helix</keyword>
<evidence type="ECO:0000256" key="1">
    <source>
        <dbReference type="ARBA" id="ARBA00022729"/>
    </source>
</evidence>
<keyword evidence="2" id="KW-0472">Membrane</keyword>
<evidence type="ECO:0000256" key="2">
    <source>
        <dbReference type="SAM" id="Phobius"/>
    </source>
</evidence>
<name>A0A7J5APC4_9FLAO</name>
<dbReference type="EMBL" id="WAAU01000008">
    <property type="protein sequence ID" value="KAB1159449.1"/>
    <property type="molecule type" value="Genomic_DNA"/>
</dbReference>
<gene>
    <name evidence="3" type="ORF">F7018_03820</name>
</gene>
<accession>A0A7J5APC4</accession>
<comment type="caution">
    <text evidence="3">The sequence shown here is derived from an EMBL/GenBank/DDBJ whole genome shotgun (WGS) entry which is preliminary data.</text>
</comment>
<dbReference type="OrthoDB" id="1182534at2"/>
<protein>
    <submittedName>
        <fullName evidence="3">T9SS type A sorting domain-containing protein</fullName>
    </submittedName>
</protein>
<evidence type="ECO:0000313" key="3">
    <source>
        <dbReference type="EMBL" id="KAB1159449.1"/>
    </source>
</evidence>
<feature type="transmembrane region" description="Helical" evidence="2">
    <location>
        <begin position="28"/>
        <end position="50"/>
    </location>
</feature>
<proteinExistence type="predicted"/>
<dbReference type="AlphaFoldDB" id="A0A7J5APC4"/>
<dbReference type="InterPro" id="IPR026444">
    <property type="entry name" value="Secre_tail"/>
</dbReference>
<organism evidence="3 4">
    <name type="scientific">Tenacibaculum aiptasiae</name>
    <dbReference type="NCBI Taxonomy" id="426481"/>
    <lineage>
        <taxon>Bacteria</taxon>
        <taxon>Pseudomonadati</taxon>
        <taxon>Bacteroidota</taxon>
        <taxon>Flavobacteriia</taxon>
        <taxon>Flavobacteriales</taxon>
        <taxon>Flavobacteriaceae</taxon>
        <taxon>Tenacibaculum</taxon>
    </lineage>
</organism>
<dbReference type="Proteomes" id="UP000467305">
    <property type="component" value="Unassembled WGS sequence"/>
</dbReference>
<evidence type="ECO:0000313" key="4">
    <source>
        <dbReference type="Proteomes" id="UP000467305"/>
    </source>
</evidence>
<sequence>MYLCVITIVRVWEVWFFKKIEQIMNKKILFIALTLLSSITFAQNISFTFVNAKNTNDGTNDYYEADIYIASDVDFKLGSGQIYFTYNTAAFGTNIHTNSNFEYSQPSGSILGETYSGFPAYKDFIVNDNTTSRVSTSFQQGLSSGTITANNITSTPKHLFSIKIKYTDVNEEPTVAFETGGVFLDQFFTACGPATFGFPDCTNEPGAQITGDSFDSAGAVVVDGVSWTGNTDSDWSVTGNWSGGAIPITTDDVTIPNVATTPHVTTGNNVQINSLSIDASSSLQVSGSGAINVTGNFTNNGTVTMSSNASTSSSLIVQGTANGTVTYQRGDLVANQWYVISAPVTGQSIKEFAENVANDIRMNTTVTPNRYAIAYYDDSNSTGSKWVYYTTDDLATNALTFESGRGYAISRATNGSVSFTGNLENNSVAKAITASEWNAVGNPFTAFLPINENSGDNFIADNSGSLDPSYVAAYIWDQAQNKYVPNSSVSSENSLAPGQGFLVKAATSANSITLDQDQRLNQPATGGTFSKASKSDKQTIKLLVSNGKLQVNTLVILNETATEGLDPGYDIGNYGKTSFDIFTRLVKDDEGIEFAIQSLATPESKSIIPLGIKAAADSKLQLTMEANNIPQNLELYLEDTKENTLQKLDNSTIEIDLIEDNSERFKLHLVKASKTNIDPTIITDNTLKVFTIESDLIVEGISEGEFTLNLYNTQGVKVIETKRVSDGKTIIKLPKLATGIYLANVQYKEGNKQVKLIIKQ</sequence>
<reference evidence="3 4" key="1">
    <citation type="submission" date="2019-09" db="EMBL/GenBank/DDBJ databases">
        <authorList>
            <person name="Cao W.R."/>
        </authorList>
    </citation>
    <scope>NUCLEOTIDE SEQUENCE [LARGE SCALE GENOMIC DNA]</scope>
    <source>
        <strain evidence="4">a4</strain>
    </source>
</reference>
<keyword evidence="4" id="KW-1185">Reference proteome</keyword>
<keyword evidence="1" id="KW-0732">Signal</keyword>
<dbReference type="NCBIfam" id="TIGR04183">
    <property type="entry name" value="Por_Secre_tail"/>
    <property type="match status" value="1"/>
</dbReference>